<evidence type="ECO:0000256" key="4">
    <source>
        <dbReference type="SAM" id="MobiDB-lite"/>
    </source>
</evidence>
<dbReference type="Pfam" id="PF04504">
    <property type="entry name" value="GeBP-like_DBD"/>
    <property type="match status" value="1"/>
</dbReference>
<sequence>MHEKPQSPSASDVATATAKTTKASSEKEDKKKKTVSAASLVAEAKTKKTKKAKKKQVCVSGEAKKRASEEETSTKDVSAAKRAKKDVKKPNNQRLWSEEDEIRVLQGIVDFKSKTGKKATEDKSGFYEFIKDSISVEVSLSQCIEKIKTVKRKFMNKRKKGKKPEAHNLKSFELSEMIWGSDDAEESRKNEMIKRPEEEEGKDVVILEQIQDWFNNSFLFRQVASFGVDEDSLKRRWSSVDTEKKKMVEDKLRVLQTKELGLVSQKTELLYEVASLIAEEN</sequence>
<evidence type="ECO:0000313" key="8">
    <source>
        <dbReference type="Proteomes" id="UP000029121"/>
    </source>
</evidence>
<dbReference type="Pfam" id="PF22757">
    <property type="entry name" value="GeBP-like_C"/>
    <property type="match status" value="1"/>
</dbReference>
<feature type="compositionally biased region" description="Basic residues" evidence="4">
    <location>
        <begin position="47"/>
        <end position="56"/>
    </location>
</feature>
<dbReference type="AlphaFoldDB" id="R0GB85"/>
<feature type="compositionally biased region" description="Basic and acidic residues" evidence="4">
    <location>
        <begin position="62"/>
        <end position="74"/>
    </location>
</feature>
<evidence type="ECO:0000256" key="3">
    <source>
        <dbReference type="ARBA" id="ARBA00023163"/>
    </source>
</evidence>
<feature type="domain" description="Glabrous enhancer-binding protein-like C-terminal" evidence="6">
    <location>
        <begin position="212"/>
        <end position="279"/>
    </location>
</feature>
<dbReference type="KEGG" id="crb:17893887"/>
<proteinExistence type="inferred from homology"/>
<evidence type="ECO:0000256" key="2">
    <source>
        <dbReference type="ARBA" id="ARBA00023015"/>
    </source>
</evidence>
<dbReference type="InterPro" id="IPR053932">
    <property type="entry name" value="GeBP-like_DBD"/>
</dbReference>
<dbReference type="STRING" id="81985.R0GB85"/>
<keyword evidence="3" id="KW-0804">Transcription</keyword>
<accession>R0GB85</accession>
<dbReference type="PANTHER" id="PTHR31662:SF68">
    <property type="entry name" value="DNA-BINDING STOREKEEPER PROTEIN TRANSCRIPTIONAL REGULATOR-LIKE PROTEIN-RELATED"/>
    <property type="match status" value="1"/>
</dbReference>
<reference evidence="8" key="1">
    <citation type="journal article" date="2013" name="Nat. Genet.">
        <title>The Capsella rubella genome and the genomic consequences of rapid mating system evolution.</title>
        <authorList>
            <person name="Slotte T."/>
            <person name="Hazzouri K.M."/>
            <person name="Agren J.A."/>
            <person name="Koenig D."/>
            <person name="Maumus F."/>
            <person name="Guo Y.L."/>
            <person name="Steige K."/>
            <person name="Platts A.E."/>
            <person name="Escobar J.S."/>
            <person name="Newman L.K."/>
            <person name="Wang W."/>
            <person name="Mandakova T."/>
            <person name="Vello E."/>
            <person name="Smith L.M."/>
            <person name="Henz S.R."/>
            <person name="Steffen J."/>
            <person name="Takuno S."/>
            <person name="Brandvain Y."/>
            <person name="Coop G."/>
            <person name="Andolfatto P."/>
            <person name="Hu T.T."/>
            <person name="Blanchette M."/>
            <person name="Clark R.M."/>
            <person name="Quesneville H."/>
            <person name="Nordborg M."/>
            <person name="Gaut B.S."/>
            <person name="Lysak M.A."/>
            <person name="Jenkins J."/>
            <person name="Grimwood J."/>
            <person name="Chapman J."/>
            <person name="Prochnik S."/>
            <person name="Shu S."/>
            <person name="Rokhsar D."/>
            <person name="Schmutz J."/>
            <person name="Weigel D."/>
            <person name="Wright S.I."/>
        </authorList>
    </citation>
    <scope>NUCLEOTIDE SEQUENCE [LARGE SCALE GENOMIC DNA]</scope>
    <source>
        <strain evidence="8">cv. Monte Gargano</strain>
    </source>
</reference>
<organism evidence="7 8">
    <name type="scientific">Capsella rubella</name>
    <dbReference type="NCBI Taxonomy" id="81985"/>
    <lineage>
        <taxon>Eukaryota</taxon>
        <taxon>Viridiplantae</taxon>
        <taxon>Streptophyta</taxon>
        <taxon>Embryophyta</taxon>
        <taxon>Tracheophyta</taxon>
        <taxon>Spermatophyta</taxon>
        <taxon>Magnoliopsida</taxon>
        <taxon>eudicotyledons</taxon>
        <taxon>Gunneridae</taxon>
        <taxon>Pentapetalae</taxon>
        <taxon>rosids</taxon>
        <taxon>malvids</taxon>
        <taxon>Brassicales</taxon>
        <taxon>Brassicaceae</taxon>
        <taxon>Camelineae</taxon>
        <taxon>Capsella</taxon>
    </lineage>
</organism>
<name>R0GB85_9BRAS</name>
<feature type="compositionally biased region" description="Low complexity" evidence="4">
    <location>
        <begin position="14"/>
        <end position="23"/>
    </location>
</feature>
<dbReference type="GO" id="GO:0006355">
    <property type="term" value="P:regulation of DNA-templated transcription"/>
    <property type="evidence" value="ECO:0007669"/>
    <property type="project" value="InterPro"/>
</dbReference>
<protein>
    <submittedName>
        <fullName evidence="7">Uncharacterized protein</fullName>
    </submittedName>
</protein>
<dbReference type="EMBL" id="KB870807">
    <property type="protein sequence ID" value="EOA32851.1"/>
    <property type="molecule type" value="Genomic_DNA"/>
</dbReference>
<dbReference type="GO" id="GO:0005634">
    <property type="term" value="C:nucleus"/>
    <property type="evidence" value="ECO:0007669"/>
    <property type="project" value="TreeGrafter"/>
</dbReference>
<dbReference type="InterPro" id="IPR053933">
    <property type="entry name" value="GeBP-like_C"/>
</dbReference>
<feature type="compositionally biased region" description="Polar residues" evidence="4">
    <location>
        <begin position="1"/>
        <end position="12"/>
    </location>
</feature>
<evidence type="ECO:0000313" key="7">
    <source>
        <dbReference type="EMBL" id="EOA32851.1"/>
    </source>
</evidence>
<comment type="similarity">
    <text evidence="1">Belongs to the GeBP family.</text>
</comment>
<evidence type="ECO:0000256" key="1">
    <source>
        <dbReference type="ARBA" id="ARBA00010820"/>
    </source>
</evidence>
<feature type="region of interest" description="Disordered" evidence="4">
    <location>
        <begin position="1"/>
        <end position="94"/>
    </location>
</feature>
<gene>
    <name evidence="7" type="ORF">CARUB_v10016166mg</name>
</gene>
<dbReference type="OrthoDB" id="1112745at2759"/>
<evidence type="ECO:0000259" key="6">
    <source>
        <dbReference type="Pfam" id="PF22757"/>
    </source>
</evidence>
<feature type="domain" description="Glabrous enhancer-binding protein-like DBD" evidence="5">
    <location>
        <begin position="93"/>
        <end position="180"/>
    </location>
</feature>
<keyword evidence="2" id="KW-0805">Transcription regulation</keyword>
<evidence type="ECO:0000259" key="5">
    <source>
        <dbReference type="Pfam" id="PF04504"/>
    </source>
</evidence>
<keyword evidence="8" id="KW-1185">Reference proteome</keyword>
<dbReference type="Proteomes" id="UP000029121">
    <property type="component" value="Unassembled WGS sequence"/>
</dbReference>
<dbReference type="InterPro" id="IPR007592">
    <property type="entry name" value="GEBP"/>
</dbReference>
<dbReference type="PANTHER" id="PTHR31662">
    <property type="entry name" value="BNAANNG10740D PROTEIN-RELATED"/>
    <property type="match status" value="1"/>
</dbReference>